<dbReference type="PANTHER" id="PTHR13336">
    <property type="entry name" value="OVARIAN CARCINOMA IMMUNOREACTIVE ANTIGEN"/>
    <property type="match status" value="1"/>
</dbReference>
<feature type="domain" description="OCIA" evidence="2">
    <location>
        <begin position="26"/>
        <end position="109"/>
    </location>
</feature>
<dbReference type="InterPro" id="IPR040187">
    <property type="entry name" value="OCAD1/2"/>
</dbReference>
<feature type="compositionally biased region" description="Pro residues" evidence="1">
    <location>
        <begin position="1"/>
        <end position="10"/>
    </location>
</feature>
<organism evidence="3 4">
    <name type="scientific">Meganyctiphanes norvegica</name>
    <name type="common">Northern krill</name>
    <name type="synonym">Thysanopoda norvegica</name>
    <dbReference type="NCBI Taxonomy" id="48144"/>
    <lineage>
        <taxon>Eukaryota</taxon>
        <taxon>Metazoa</taxon>
        <taxon>Ecdysozoa</taxon>
        <taxon>Arthropoda</taxon>
        <taxon>Crustacea</taxon>
        <taxon>Multicrustacea</taxon>
        <taxon>Malacostraca</taxon>
        <taxon>Eumalacostraca</taxon>
        <taxon>Eucarida</taxon>
        <taxon>Euphausiacea</taxon>
        <taxon>Euphausiidae</taxon>
        <taxon>Meganyctiphanes</taxon>
    </lineage>
</organism>
<proteinExistence type="predicted"/>
<dbReference type="AlphaFoldDB" id="A0AAV2Q0J0"/>
<feature type="compositionally biased region" description="Basic and acidic residues" evidence="1">
    <location>
        <begin position="149"/>
        <end position="159"/>
    </location>
</feature>
<evidence type="ECO:0000259" key="2">
    <source>
        <dbReference type="Pfam" id="PF07051"/>
    </source>
</evidence>
<protein>
    <recommendedName>
        <fullName evidence="2">OCIA domain-containing protein</fullName>
    </recommendedName>
</protein>
<feature type="region of interest" description="Disordered" evidence="1">
    <location>
        <begin position="1"/>
        <end position="26"/>
    </location>
</feature>
<feature type="compositionally biased region" description="Low complexity" evidence="1">
    <location>
        <begin position="11"/>
        <end position="25"/>
    </location>
</feature>
<accession>A0AAV2Q0J0</accession>
<feature type="region of interest" description="Disordered" evidence="1">
    <location>
        <begin position="134"/>
        <end position="159"/>
    </location>
</feature>
<feature type="compositionally biased region" description="Low complexity" evidence="1">
    <location>
        <begin position="221"/>
        <end position="234"/>
    </location>
</feature>
<dbReference type="PANTHER" id="PTHR13336:SF3">
    <property type="entry name" value="OCIA DOMAIN-CONTAINING PROTEIN 1"/>
    <property type="match status" value="1"/>
</dbReference>
<keyword evidence="4" id="KW-1185">Reference proteome</keyword>
<name>A0AAV2Q0J0_MEGNR</name>
<dbReference type="InterPro" id="IPR009764">
    <property type="entry name" value="OCIA_dom"/>
</dbReference>
<dbReference type="Pfam" id="PF07051">
    <property type="entry name" value="OCIA"/>
    <property type="match status" value="1"/>
</dbReference>
<sequence length="277" mass="31167">MDNNPPPQQGYPPQQQQQQQQSQRPVFNSEELRVLRECNKESFYYRCLPFAFVGSSAAYMAIRTGYLNQSSRFGFAPKMMGAALVGYFVGKMSYQNACAEKLMRLPNSPVGEALRKRKGQVGFQESLSIEPGFKMDEKWEGSPTQQPIFDDHRPDLRDRQEGLDDYNRITESLAPYTETDTAAAPQHYTSYEELRRQNREEYNKRMDDRYRRPQGGLNDLPSAPSGSDPAGGSPYIPPPVPEGPPPSYGAPPSPAYQPSTSPSPGMRKNKYGDDVYG</sequence>
<feature type="compositionally biased region" description="Pro residues" evidence="1">
    <location>
        <begin position="235"/>
        <end position="255"/>
    </location>
</feature>
<dbReference type="EMBL" id="CAXKWB010003009">
    <property type="protein sequence ID" value="CAL4068203.1"/>
    <property type="molecule type" value="Genomic_DNA"/>
</dbReference>
<feature type="compositionally biased region" description="Basic and acidic residues" evidence="1">
    <location>
        <begin position="190"/>
        <end position="211"/>
    </location>
</feature>
<evidence type="ECO:0000256" key="1">
    <source>
        <dbReference type="SAM" id="MobiDB-lite"/>
    </source>
</evidence>
<dbReference type="GO" id="GO:0005768">
    <property type="term" value="C:endosome"/>
    <property type="evidence" value="ECO:0007669"/>
    <property type="project" value="TreeGrafter"/>
</dbReference>
<evidence type="ECO:0000313" key="4">
    <source>
        <dbReference type="Proteomes" id="UP001497623"/>
    </source>
</evidence>
<evidence type="ECO:0000313" key="3">
    <source>
        <dbReference type="EMBL" id="CAL4068203.1"/>
    </source>
</evidence>
<comment type="caution">
    <text evidence="3">The sequence shown here is derived from an EMBL/GenBank/DDBJ whole genome shotgun (WGS) entry which is preliminary data.</text>
</comment>
<gene>
    <name evidence="3" type="ORF">MNOR_LOCUS7025</name>
</gene>
<reference evidence="3 4" key="1">
    <citation type="submission" date="2024-05" db="EMBL/GenBank/DDBJ databases">
        <authorList>
            <person name="Wallberg A."/>
        </authorList>
    </citation>
    <scope>NUCLEOTIDE SEQUENCE [LARGE SCALE GENOMIC DNA]</scope>
</reference>
<dbReference type="Proteomes" id="UP001497623">
    <property type="component" value="Unassembled WGS sequence"/>
</dbReference>
<feature type="region of interest" description="Disordered" evidence="1">
    <location>
        <begin position="172"/>
        <end position="277"/>
    </location>
</feature>